<dbReference type="PANTHER" id="PTHR32116:SF61">
    <property type="entry name" value="GALACTURONOSYLTRANSFERASE 9-RELATED"/>
    <property type="match status" value="1"/>
</dbReference>
<dbReference type="GO" id="GO:0047262">
    <property type="term" value="F:polygalacturonate 4-alpha-galacturonosyltransferase activity"/>
    <property type="evidence" value="ECO:0007669"/>
    <property type="project" value="InterPro"/>
</dbReference>
<organism evidence="5">
    <name type="scientific">Spirodela intermedia</name>
    <name type="common">Intermediate duckweed</name>
    <dbReference type="NCBI Taxonomy" id="51605"/>
    <lineage>
        <taxon>Eukaryota</taxon>
        <taxon>Viridiplantae</taxon>
        <taxon>Streptophyta</taxon>
        <taxon>Embryophyta</taxon>
        <taxon>Tracheophyta</taxon>
        <taxon>Spermatophyta</taxon>
        <taxon>Magnoliopsida</taxon>
        <taxon>Liliopsida</taxon>
        <taxon>Araceae</taxon>
        <taxon>Lemnoideae</taxon>
        <taxon>Spirodela</taxon>
    </lineage>
</organism>
<reference evidence="5 6" key="1">
    <citation type="submission" date="2019-12" db="EMBL/GenBank/DDBJ databases">
        <authorList>
            <person name="Scholz U."/>
            <person name="Mascher M."/>
            <person name="Fiebig A."/>
        </authorList>
    </citation>
    <scope>NUCLEOTIDE SEQUENCE</scope>
</reference>
<proteinExistence type="inferred from homology"/>
<dbReference type="UniPathway" id="UPA00845"/>
<dbReference type="InterPro" id="IPR002495">
    <property type="entry name" value="Glyco_trans_8"/>
</dbReference>
<comment type="pathway">
    <text evidence="1 4">Glycan metabolism; pectin biosynthesis.</text>
</comment>
<accession>A0A7I8J308</accession>
<dbReference type="PANTHER" id="PTHR32116">
    <property type="entry name" value="GALACTURONOSYLTRANSFERASE 4-RELATED"/>
    <property type="match status" value="1"/>
</dbReference>
<dbReference type="GO" id="GO:0071555">
    <property type="term" value="P:cell wall organization"/>
    <property type="evidence" value="ECO:0007669"/>
    <property type="project" value="UniProtKB-KW"/>
</dbReference>
<dbReference type="AlphaFoldDB" id="A0A7I8J308"/>
<sequence length="439" mass="49578">MALHSDPLRTRLDLIYRQAVDHAALVNAYGAYARRVKIDASRLLHAFEGLVVSFSSTITRLSARDDAVDAIEEGPLRAIVKEFKDRVKVYRKLVADSATPSSPSNQQLHQARKLRELSSRIAAGSTPKSLHCLAMRLMQERVAHPESYDAAGSVPGRAEPSLDQYHYAIISDNVIAASVVVNSAVWNAAEPSKHVFHLVTDRMYLAAFHVWFARRPPSGAPQWRYAPMPISHSSGRWLPPLDYLKFYLPEMYPRLRRIILLEDDVVVQRDMAALWRTDLDGKANGAVEVCFGPFRRYSHYLNFSHPVVGEKFSPWACAWGHGVNLFDLDAWRREKLTERFQYYENLNSDGTLWAPETGAASAELMTFHGSTKPLDKAWNLMGLGRNPSITPAEITGAGAVHFDGTMKPWLDVAINQYKHIWTRYLDADEKFLQLCNFAL</sequence>
<dbReference type="Gene3D" id="3.90.550.10">
    <property type="entry name" value="Spore Coat Polysaccharide Biosynthesis Protein SpsA, Chain A"/>
    <property type="match status" value="1"/>
</dbReference>
<gene>
    <name evidence="5" type="ORF">SI7747_08010897</name>
</gene>
<comment type="subcellular location">
    <subcellularLocation>
        <location evidence="4">Golgi apparatus membrane</location>
        <topology evidence="4">Single-pass type II membrane protein</topology>
    </subcellularLocation>
</comment>
<dbReference type="EC" id="2.4.1.-" evidence="4"/>
<evidence type="ECO:0000256" key="2">
    <source>
        <dbReference type="ARBA" id="ARBA00006351"/>
    </source>
</evidence>
<keyword evidence="4" id="KW-0961">Cell wall biogenesis/degradation</keyword>
<evidence type="ECO:0000256" key="1">
    <source>
        <dbReference type="ARBA" id="ARBA00004877"/>
    </source>
</evidence>
<dbReference type="Proteomes" id="UP001189122">
    <property type="component" value="Unassembled WGS sequence"/>
</dbReference>
<keyword evidence="3 4" id="KW-0808">Transferase</keyword>
<dbReference type="SUPFAM" id="SSF53448">
    <property type="entry name" value="Nucleotide-diphospho-sugar transferases"/>
    <property type="match status" value="1"/>
</dbReference>
<keyword evidence="3 4" id="KW-0328">Glycosyltransferase</keyword>
<name>A0A7I8J308_SPIIN</name>
<dbReference type="GO" id="GO:0045489">
    <property type="term" value="P:pectin biosynthetic process"/>
    <property type="evidence" value="ECO:0007669"/>
    <property type="project" value="UniProtKB-UniPathway"/>
</dbReference>
<comment type="similarity">
    <text evidence="2 4">Belongs to the glycosyltransferase 8 family.</text>
</comment>
<protein>
    <recommendedName>
        <fullName evidence="4">Hexosyltransferase</fullName>
        <ecNumber evidence="4">2.4.1.-</ecNumber>
    </recommendedName>
</protein>
<evidence type="ECO:0000256" key="3">
    <source>
        <dbReference type="ARBA" id="ARBA00022676"/>
    </source>
</evidence>
<dbReference type="InterPro" id="IPR029993">
    <property type="entry name" value="GAUT"/>
</dbReference>
<evidence type="ECO:0000256" key="4">
    <source>
        <dbReference type="RuleBase" id="RU362027"/>
    </source>
</evidence>
<dbReference type="EMBL" id="LR743595">
    <property type="protein sequence ID" value="CAA2625096.1"/>
    <property type="molecule type" value="Genomic_DNA"/>
</dbReference>
<evidence type="ECO:0000313" key="5">
    <source>
        <dbReference type="EMBL" id="CAA2625096.1"/>
    </source>
</evidence>
<keyword evidence="6" id="KW-1185">Reference proteome</keyword>
<dbReference type="EMBL" id="CACRZD030000008">
    <property type="protein sequence ID" value="CAA6664508.1"/>
    <property type="molecule type" value="Genomic_DNA"/>
</dbReference>
<keyword evidence="4" id="KW-0333">Golgi apparatus</keyword>
<evidence type="ECO:0000313" key="6">
    <source>
        <dbReference type="Proteomes" id="UP001189122"/>
    </source>
</evidence>
<dbReference type="InterPro" id="IPR029044">
    <property type="entry name" value="Nucleotide-diphossugar_trans"/>
</dbReference>
<dbReference type="Pfam" id="PF01501">
    <property type="entry name" value="Glyco_transf_8"/>
    <property type="match status" value="1"/>
</dbReference>
<dbReference type="GO" id="GO:0000139">
    <property type="term" value="C:Golgi membrane"/>
    <property type="evidence" value="ECO:0007669"/>
    <property type="project" value="UniProtKB-SubCell"/>
</dbReference>